<gene>
    <name evidence="2" type="ORF">K469DRAFT_695098</name>
</gene>
<reference evidence="2" key="1">
    <citation type="journal article" date="2020" name="Stud. Mycol.">
        <title>101 Dothideomycetes genomes: a test case for predicting lifestyles and emergence of pathogens.</title>
        <authorList>
            <person name="Haridas S."/>
            <person name="Albert R."/>
            <person name="Binder M."/>
            <person name="Bloem J."/>
            <person name="Labutti K."/>
            <person name="Salamov A."/>
            <person name="Andreopoulos B."/>
            <person name="Baker S."/>
            <person name="Barry K."/>
            <person name="Bills G."/>
            <person name="Bluhm B."/>
            <person name="Cannon C."/>
            <person name="Castanera R."/>
            <person name="Culley D."/>
            <person name="Daum C."/>
            <person name="Ezra D."/>
            <person name="Gonzalez J."/>
            <person name="Henrissat B."/>
            <person name="Kuo A."/>
            <person name="Liang C."/>
            <person name="Lipzen A."/>
            <person name="Lutzoni F."/>
            <person name="Magnuson J."/>
            <person name="Mondo S."/>
            <person name="Nolan M."/>
            <person name="Ohm R."/>
            <person name="Pangilinan J."/>
            <person name="Park H.-J."/>
            <person name="Ramirez L."/>
            <person name="Alfaro M."/>
            <person name="Sun H."/>
            <person name="Tritt A."/>
            <person name="Yoshinaga Y."/>
            <person name="Zwiers L.-H."/>
            <person name="Turgeon B."/>
            <person name="Goodwin S."/>
            <person name="Spatafora J."/>
            <person name="Crous P."/>
            <person name="Grigoriev I."/>
        </authorList>
    </citation>
    <scope>NUCLEOTIDE SEQUENCE</scope>
    <source>
        <strain evidence="2">CBS 207.26</strain>
    </source>
</reference>
<evidence type="ECO:0000256" key="1">
    <source>
        <dbReference type="SAM" id="MobiDB-lite"/>
    </source>
</evidence>
<dbReference type="EMBL" id="ML994671">
    <property type="protein sequence ID" value="KAF2178968.1"/>
    <property type="molecule type" value="Genomic_DNA"/>
</dbReference>
<feature type="compositionally biased region" description="Basic and acidic residues" evidence="1">
    <location>
        <begin position="12"/>
        <end position="22"/>
    </location>
</feature>
<keyword evidence="3" id="KW-1185">Reference proteome</keyword>
<sequence>MVSGNNKHHTTHHEVIVRRKDPGGDIHRGCNMAINQIINTCIKKGYYGGWWTNRNLIINISNTILPGTQSSDGDATKPVKSWFNEYPPWENAMEMLKSGKPDNSTNDGPVSTEPPNSTLDI</sequence>
<evidence type="ECO:0000313" key="3">
    <source>
        <dbReference type="Proteomes" id="UP000800200"/>
    </source>
</evidence>
<accession>A0A6A6DKH1</accession>
<feature type="region of interest" description="Disordered" evidence="1">
    <location>
        <begin position="94"/>
        <end position="121"/>
    </location>
</feature>
<dbReference type="Proteomes" id="UP000800200">
    <property type="component" value="Unassembled WGS sequence"/>
</dbReference>
<proteinExistence type="predicted"/>
<name>A0A6A6DKH1_9PEZI</name>
<dbReference type="AlphaFoldDB" id="A0A6A6DKH1"/>
<organism evidence="2 3">
    <name type="scientific">Zopfia rhizophila CBS 207.26</name>
    <dbReference type="NCBI Taxonomy" id="1314779"/>
    <lineage>
        <taxon>Eukaryota</taxon>
        <taxon>Fungi</taxon>
        <taxon>Dikarya</taxon>
        <taxon>Ascomycota</taxon>
        <taxon>Pezizomycotina</taxon>
        <taxon>Dothideomycetes</taxon>
        <taxon>Dothideomycetes incertae sedis</taxon>
        <taxon>Zopfiaceae</taxon>
        <taxon>Zopfia</taxon>
    </lineage>
</organism>
<feature type="region of interest" description="Disordered" evidence="1">
    <location>
        <begin position="1"/>
        <end position="22"/>
    </location>
</feature>
<protein>
    <submittedName>
        <fullName evidence="2">Uncharacterized protein</fullName>
    </submittedName>
</protein>
<evidence type="ECO:0000313" key="2">
    <source>
        <dbReference type="EMBL" id="KAF2178968.1"/>
    </source>
</evidence>
<feature type="compositionally biased region" description="Basic residues" evidence="1">
    <location>
        <begin position="1"/>
        <end position="11"/>
    </location>
</feature>
<feature type="compositionally biased region" description="Polar residues" evidence="1">
    <location>
        <begin position="101"/>
        <end position="121"/>
    </location>
</feature>